<dbReference type="Pfam" id="PF04673">
    <property type="entry name" value="Cyclase_polyket"/>
    <property type="match status" value="1"/>
</dbReference>
<dbReference type="Proteomes" id="UP000546642">
    <property type="component" value="Unassembled WGS sequence"/>
</dbReference>
<evidence type="ECO:0008006" key="3">
    <source>
        <dbReference type="Google" id="ProtNLM"/>
    </source>
</evidence>
<reference evidence="1 2" key="1">
    <citation type="submission" date="2020-08" db="EMBL/GenBank/DDBJ databases">
        <title>Sequencing the genomes of 1000 actinobacteria strains.</title>
        <authorList>
            <person name="Klenk H.-P."/>
        </authorList>
    </citation>
    <scope>NUCLEOTIDE SEQUENCE [LARGE SCALE GENOMIC DNA]</scope>
    <source>
        <strain evidence="1 2">DSM 46659</strain>
    </source>
</reference>
<comment type="caution">
    <text evidence="1">The sequence shown here is derived from an EMBL/GenBank/DDBJ whole genome shotgun (WGS) entry which is preliminary data.</text>
</comment>
<dbReference type="SUPFAM" id="SSF54909">
    <property type="entry name" value="Dimeric alpha+beta barrel"/>
    <property type="match status" value="1"/>
</dbReference>
<protein>
    <recommendedName>
        <fullName evidence="3">Cyclase</fullName>
    </recommendedName>
</protein>
<name>A0A7X0D748_9ACTN</name>
<accession>A0A7X0D748</accession>
<sequence length="109" mass="12526">MQRVLFIDRMDPQNADQVAKIWATHDATGLPQKIGVARRTLYRFHGLYVHMVEAVDDIEGDLVDRIFDARNVPSFIETGDALAGFLEPYSPDFRNLKDTAAEEFYQWHA</sequence>
<dbReference type="InterPro" id="IPR011008">
    <property type="entry name" value="Dimeric_a/b-barrel"/>
</dbReference>
<dbReference type="RefSeq" id="WP_184078159.1">
    <property type="nucleotide sequence ID" value="NZ_JACHDS010000001.1"/>
</dbReference>
<dbReference type="Gene3D" id="3.30.70.1090">
    <property type="entry name" value="Dimeric alpha+beta barrel"/>
    <property type="match status" value="1"/>
</dbReference>
<dbReference type="InterPro" id="IPR006765">
    <property type="entry name" value="Polyketide_synth_cyclase"/>
</dbReference>
<dbReference type="InterPro" id="IPR038474">
    <property type="entry name" value="Polyketide_synth_cyclase_sf"/>
</dbReference>
<proteinExistence type="predicted"/>
<dbReference type="EMBL" id="JACHDS010000001">
    <property type="protein sequence ID" value="MBB6174242.1"/>
    <property type="molecule type" value="Genomic_DNA"/>
</dbReference>
<dbReference type="AlphaFoldDB" id="A0A7X0D748"/>
<gene>
    <name evidence="1" type="ORF">HNR23_004302</name>
</gene>
<keyword evidence="2" id="KW-1185">Reference proteome</keyword>
<evidence type="ECO:0000313" key="1">
    <source>
        <dbReference type="EMBL" id="MBB6174242.1"/>
    </source>
</evidence>
<dbReference type="GO" id="GO:0030639">
    <property type="term" value="P:polyketide biosynthetic process"/>
    <property type="evidence" value="ECO:0007669"/>
    <property type="project" value="InterPro"/>
</dbReference>
<evidence type="ECO:0000313" key="2">
    <source>
        <dbReference type="Proteomes" id="UP000546642"/>
    </source>
</evidence>
<organism evidence="1 2">
    <name type="scientific">Nocardiopsis mwathae</name>
    <dbReference type="NCBI Taxonomy" id="1472723"/>
    <lineage>
        <taxon>Bacteria</taxon>
        <taxon>Bacillati</taxon>
        <taxon>Actinomycetota</taxon>
        <taxon>Actinomycetes</taxon>
        <taxon>Streptosporangiales</taxon>
        <taxon>Nocardiopsidaceae</taxon>
        <taxon>Nocardiopsis</taxon>
    </lineage>
</organism>